<dbReference type="Pfam" id="PF03061">
    <property type="entry name" value="4HBT"/>
    <property type="match status" value="1"/>
</dbReference>
<dbReference type="GO" id="GO:0006637">
    <property type="term" value="P:acyl-CoA metabolic process"/>
    <property type="evidence" value="ECO:0007669"/>
    <property type="project" value="TreeGrafter"/>
</dbReference>
<dbReference type="CDD" id="cd03442">
    <property type="entry name" value="BFIT_BACH"/>
    <property type="match status" value="1"/>
</dbReference>
<evidence type="ECO:0000259" key="5">
    <source>
        <dbReference type="PROSITE" id="PS51770"/>
    </source>
</evidence>
<evidence type="ECO:0000313" key="6">
    <source>
        <dbReference type="EMBL" id="KAL1523212.1"/>
    </source>
</evidence>
<evidence type="ECO:0000256" key="2">
    <source>
        <dbReference type="ARBA" id="ARBA00022737"/>
    </source>
</evidence>
<sequence length="456" mass="50512">MRPALSVRRLHASSGRLIRPVDARIGTSADVHLVLPITAELSAGARKGIPAWLEAAPRGSREATWLELTYPMKRDPALRQLYSLADSTSLRAGMFMEEIDAFSADCALRHALGPDGHLCAEPKLTIVTAAHDNLSFLQALSAENDLRLRGCVVAVGSSSIEVRTDVLIACLTNNREKLLGTCYTVMVARDSAKPDAPAKVKVHPLLPVGADRNSVSRCSSGPAVFDDAAAQHRQRRRKLMGEEALSRRPPTASEVPLMHDLWRTRAQVGVDPSRRRIPILHTEQRAIDVMQPQHRNQNGFMFGGYLMRRALEVGWLAAYRCCRHPPQFAGVDDVLFRKPVRVGCLLEYIGRVVYASSDGALRVYVEAHALDLRTGERDQTNEFHLVFNTKEDVLEEAALVDTPLKDGEDIAIETTQHGHPGMQPNTYEEAMLYLEGRRRWLSSFGYASDTPLAAKM</sequence>
<dbReference type="AlphaFoldDB" id="A0AB34JPW2"/>
<dbReference type="GO" id="GO:0047617">
    <property type="term" value="F:fatty acyl-CoA hydrolase activity"/>
    <property type="evidence" value="ECO:0007669"/>
    <property type="project" value="TreeGrafter"/>
</dbReference>
<evidence type="ECO:0000313" key="7">
    <source>
        <dbReference type="Proteomes" id="UP001515480"/>
    </source>
</evidence>
<dbReference type="InterPro" id="IPR033120">
    <property type="entry name" value="HOTDOG_ACOT"/>
</dbReference>
<dbReference type="Proteomes" id="UP001515480">
    <property type="component" value="Unassembled WGS sequence"/>
</dbReference>
<protein>
    <recommendedName>
        <fullName evidence="5">HotDog ACOT-type domain-containing protein</fullName>
    </recommendedName>
</protein>
<evidence type="ECO:0000256" key="1">
    <source>
        <dbReference type="ARBA" id="ARBA00010458"/>
    </source>
</evidence>
<keyword evidence="7" id="KW-1185">Reference proteome</keyword>
<gene>
    <name evidence="6" type="ORF">AB1Y20_018164</name>
</gene>
<feature type="domain" description="HotDog ACOT-type" evidence="5">
    <location>
        <begin position="280"/>
        <end position="393"/>
    </location>
</feature>
<evidence type="ECO:0000256" key="3">
    <source>
        <dbReference type="ARBA" id="ARBA00022801"/>
    </source>
</evidence>
<feature type="domain" description="HotDog ACOT-type" evidence="5">
    <location>
        <begin position="67"/>
        <end position="192"/>
    </location>
</feature>
<dbReference type="PANTHER" id="PTHR12655">
    <property type="entry name" value="ACYL-COA THIOESTERASE"/>
    <property type="match status" value="1"/>
</dbReference>
<accession>A0AB34JPW2</accession>
<keyword evidence="2" id="KW-0677">Repeat</keyword>
<keyword evidence="3" id="KW-0378">Hydrolase</keyword>
<keyword evidence="4" id="KW-0809">Transit peptide</keyword>
<dbReference type="PANTHER" id="PTHR12655:SF0">
    <property type="entry name" value="ACYL-COENZYME A THIOESTERASE 9, MITOCHONDRIAL"/>
    <property type="match status" value="1"/>
</dbReference>
<proteinExistence type="inferred from homology"/>
<dbReference type="EMBL" id="JBGBPQ010000006">
    <property type="protein sequence ID" value="KAL1523212.1"/>
    <property type="molecule type" value="Genomic_DNA"/>
</dbReference>
<comment type="caution">
    <text evidence="6">The sequence shown here is derived from an EMBL/GenBank/DDBJ whole genome shotgun (WGS) entry which is preliminary data.</text>
</comment>
<dbReference type="InterPro" id="IPR006683">
    <property type="entry name" value="Thioestr_dom"/>
</dbReference>
<dbReference type="SUPFAM" id="SSF54637">
    <property type="entry name" value="Thioesterase/thiol ester dehydrase-isomerase"/>
    <property type="match status" value="2"/>
</dbReference>
<comment type="similarity">
    <text evidence="1">Belongs to the acyl coenzyme A hydrolase family.</text>
</comment>
<dbReference type="PROSITE" id="PS51770">
    <property type="entry name" value="HOTDOG_ACOT"/>
    <property type="match status" value="2"/>
</dbReference>
<reference evidence="6 7" key="1">
    <citation type="journal article" date="2024" name="Science">
        <title>Giant polyketide synthase enzymes in the biosynthesis of giant marine polyether toxins.</title>
        <authorList>
            <person name="Fallon T.R."/>
            <person name="Shende V.V."/>
            <person name="Wierzbicki I.H."/>
            <person name="Pendleton A.L."/>
            <person name="Watervoot N.F."/>
            <person name="Auber R.P."/>
            <person name="Gonzalez D.J."/>
            <person name="Wisecaver J.H."/>
            <person name="Moore B.S."/>
        </authorList>
    </citation>
    <scope>NUCLEOTIDE SEQUENCE [LARGE SCALE GENOMIC DNA]</scope>
    <source>
        <strain evidence="6 7">12B1</strain>
    </source>
</reference>
<organism evidence="6 7">
    <name type="scientific">Prymnesium parvum</name>
    <name type="common">Toxic golden alga</name>
    <dbReference type="NCBI Taxonomy" id="97485"/>
    <lineage>
        <taxon>Eukaryota</taxon>
        <taxon>Haptista</taxon>
        <taxon>Haptophyta</taxon>
        <taxon>Prymnesiophyceae</taxon>
        <taxon>Prymnesiales</taxon>
        <taxon>Prymnesiaceae</taxon>
        <taxon>Prymnesium</taxon>
    </lineage>
</organism>
<evidence type="ECO:0000256" key="4">
    <source>
        <dbReference type="ARBA" id="ARBA00022946"/>
    </source>
</evidence>
<name>A0AB34JPW2_PRYPA</name>
<dbReference type="Gene3D" id="3.10.129.10">
    <property type="entry name" value="Hotdog Thioesterase"/>
    <property type="match status" value="2"/>
</dbReference>
<dbReference type="InterPro" id="IPR029069">
    <property type="entry name" value="HotDog_dom_sf"/>
</dbReference>